<dbReference type="NCBIfam" id="NF040930">
    <property type="entry name" value="ABC_arch_GlcS"/>
    <property type="match status" value="1"/>
</dbReference>
<evidence type="ECO:0000256" key="1">
    <source>
        <dbReference type="ARBA" id="ARBA00008520"/>
    </source>
</evidence>
<dbReference type="Pfam" id="PF01547">
    <property type="entry name" value="SBP_bac_1"/>
    <property type="match status" value="1"/>
</dbReference>
<dbReference type="Proteomes" id="UP000616143">
    <property type="component" value="Unassembled WGS sequence"/>
</dbReference>
<reference evidence="3" key="3">
    <citation type="journal article" date="2019" name="BMC Res. Notes">
        <title>Complete genome sequence of the Sulfodiicoccus acidiphilus strain HS-1T, the first crenarchaeon that lacks polB3, isolated from an acidic hot spring in Ohwaku-dani, Hakone, Japan.</title>
        <authorList>
            <person name="Sakai H.D."/>
            <person name="Kurosawa N."/>
        </authorList>
    </citation>
    <scope>NUCLEOTIDE SEQUENCE</scope>
    <source>
        <strain evidence="3">HS-1</strain>
    </source>
</reference>
<dbReference type="Gene3D" id="3.40.190.10">
    <property type="entry name" value="Periplasmic binding protein-like II"/>
    <property type="match status" value="2"/>
</dbReference>
<name>A0A348B5Y8_9CREN</name>
<comment type="similarity">
    <text evidence="1">Belongs to the bacterial solute-binding protein 1 family.</text>
</comment>
<gene>
    <name evidence="4" type="ORF">GCM10007116_18520</name>
    <name evidence="3" type="ORF">HS1genome_1979</name>
</gene>
<accession>A0A348B5Y8</accession>
<reference evidence="4" key="1">
    <citation type="journal article" date="2014" name="Int. J. Syst. Evol. Microbiol.">
        <title>Complete genome sequence of Corynebacterium casei LMG S-19264T (=DSM 44701T), isolated from a smear-ripened cheese.</title>
        <authorList>
            <consortium name="US DOE Joint Genome Institute (JGI-PGF)"/>
            <person name="Walter F."/>
            <person name="Albersmeier A."/>
            <person name="Kalinowski J."/>
            <person name="Ruckert C."/>
        </authorList>
    </citation>
    <scope>NUCLEOTIDE SEQUENCE</scope>
    <source>
        <strain evidence="4">JCM 31740</strain>
    </source>
</reference>
<dbReference type="InterPro" id="IPR050490">
    <property type="entry name" value="Bact_solute-bd_prot1"/>
</dbReference>
<evidence type="ECO:0000256" key="2">
    <source>
        <dbReference type="ARBA" id="ARBA00022448"/>
    </source>
</evidence>
<reference evidence="4" key="4">
    <citation type="submission" date="2020-09" db="EMBL/GenBank/DDBJ databases">
        <authorList>
            <person name="Sun Q."/>
            <person name="Ohkuma M."/>
        </authorList>
    </citation>
    <scope>NUCLEOTIDE SEQUENCE</scope>
    <source>
        <strain evidence="4">JCM 31740</strain>
    </source>
</reference>
<proteinExistence type="inferred from homology"/>
<dbReference type="KEGG" id="sacd:HS1genome_1979"/>
<dbReference type="SUPFAM" id="SSF53850">
    <property type="entry name" value="Periplasmic binding protein-like II"/>
    <property type="match status" value="1"/>
</dbReference>
<evidence type="ECO:0000313" key="5">
    <source>
        <dbReference type="Proteomes" id="UP000276741"/>
    </source>
</evidence>
<reference evidence="5" key="2">
    <citation type="submission" date="2018-04" db="EMBL/GenBank/DDBJ databases">
        <title>Complete genome sequence of Sulfodiicoccus acidiphilus strain HS-1.</title>
        <authorList>
            <person name="Sakai H.D."/>
            <person name="Kurosawa N."/>
        </authorList>
    </citation>
    <scope>NUCLEOTIDE SEQUENCE [LARGE SCALE GENOMIC DNA]</scope>
    <source>
        <strain evidence="5">HS-1</strain>
    </source>
</reference>
<dbReference type="AlphaFoldDB" id="A0A348B5Y8"/>
<protein>
    <recommendedName>
        <fullName evidence="6">Sugar ABC transporter substrate-binding protein</fullName>
    </recommendedName>
</protein>
<dbReference type="Proteomes" id="UP000276741">
    <property type="component" value="Chromosome"/>
</dbReference>
<dbReference type="InterPro" id="IPR006059">
    <property type="entry name" value="SBP"/>
</dbReference>
<evidence type="ECO:0008006" key="6">
    <source>
        <dbReference type="Google" id="ProtNLM"/>
    </source>
</evidence>
<dbReference type="PANTHER" id="PTHR43649:SF29">
    <property type="entry name" value="OSMOPROTECTIVE COMPOUNDS-BINDING PROTEIN GGTB"/>
    <property type="match status" value="1"/>
</dbReference>
<evidence type="ECO:0000313" key="4">
    <source>
        <dbReference type="EMBL" id="GGU01639.1"/>
    </source>
</evidence>
<dbReference type="InterPro" id="IPR054925">
    <property type="entry name" value="GlcS_GBP"/>
</dbReference>
<organism evidence="3 5">
    <name type="scientific">Sulfodiicoccus acidiphilus</name>
    <dbReference type="NCBI Taxonomy" id="1670455"/>
    <lineage>
        <taxon>Archaea</taxon>
        <taxon>Thermoproteota</taxon>
        <taxon>Thermoprotei</taxon>
        <taxon>Sulfolobales</taxon>
        <taxon>Sulfolobaceae</taxon>
        <taxon>Sulfodiicoccus</taxon>
    </lineage>
</organism>
<sequence length="531" mass="57637">MSTTVLAVVVVVIVVVAAVGAYVALSSRHVTTTTPSNVTTTVPPSNTSVTPLVFYTWWATTGKVALDHLIPTFEETYPQYKIEPEVIPGGGGVNAKYAIIALLEAGKPPATFQSLTGPMMLGFVEATPNGKTAYVNFTPIVEQMGLFKTAVPEVLDAAAYNGTMYTMPVNVHRGATLYISKPLLEKYGLPIPYNLSTLIYDTEALAKDGVPAWVEGGAEGGFEQFMLYEAILLSLGGPRMVTELDYGTLPMDNASVVQILNETNQIYLTFMNASYPGWQTLTQGQAITLLGEGKVAFAVNGNWEYAYLFDFDNITPYPAVQPYVGWNNVSVLTMPFPGTKYYYDLVMDSVAVPKGPEENAGLTLVKYWASWQGQEVWNRWKAVTFYKNDTVDFYNTPSQWYDYQALLNVSADPANFTVSPGSSAGLFPDVSSTLDGALLELAEVGPAALATWMHTLNTSMGTERSEWLTAASLGLGYIGMPGHPLGNYLPPWASDPSQSTTGDFLLNFYTLVFLSSLPSLLLVADLLKGNN</sequence>
<evidence type="ECO:0000313" key="3">
    <source>
        <dbReference type="EMBL" id="BBD73590.1"/>
    </source>
</evidence>
<keyword evidence="5" id="KW-1185">Reference proteome</keyword>
<keyword evidence="2" id="KW-0813">Transport</keyword>
<dbReference type="EMBL" id="BMQS01000020">
    <property type="protein sequence ID" value="GGU01639.1"/>
    <property type="molecule type" value="Genomic_DNA"/>
</dbReference>
<dbReference type="EMBL" id="AP018553">
    <property type="protein sequence ID" value="BBD73590.1"/>
    <property type="molecule type" value="Genomic_DNA"/>
</dbReference>
<dbReference type="PANTHER" id="PTHR43649">
    <property type="entry name" value="ARABINOSE-BINDING PROTEIN-RELATED"/>
    <property type="match status" value="1"/>
</dbReference>